<comment type="caution">
    <text evidence="6">The sequence shown here is derived from an EMBL/GenBank/DDBJ whole genome shotgun (WGS) entry which is preliminary data.</text>
</comment>
<dbReference type="Gene3D" id="4.10.1130.20">
    <property type="match status" value="2"/>
</dbReference>
<dbReference type="EMBL" id="CM026432">
    <property type="protein sequence ID" value="KAG0556904.1"/>
    <property type="molecule type" value="Genomic_DNA"/>
</dbReference>
<protein>
    <recommendedName>
        <fullName evidence="5">CHORD domain-containing protein</fullName>
    </recommendedName>
</protein>
<feature type="region of interest" description="Disordered" evidence="4">
    <location>
        <begin position="120"/>
        <end position="140"/>
    </location>
</feature>
<keyword evidence="7" id="KW-1185">Reference proteome</keyword>
<keyword evidence="3" id="KW-0862">Zinc</keyword>
<dbReference type="PANTHER" id="PTHR47895">
    <property type="entry name" value="CYSTEINE AND HISTIDINE-RICH DOMAIN-CONTAINING PROTEIN RAR1"/>
    <property type="match status" value="1"/>
</dbReference>
<keyword evidence="1" id="KW-0479">Metal-binding</keyword>
<keyword evidence="2" id="KW-0677">Repeat</keyword>
<dbReference type="PROSITE" id="PS51401">
    <property type="entry name" value="CHORD"/>
    <property type="match status" value="2"/>
</dbReference>
<feature type="domain" description="CHORD" evidence="5">
    <location>
        <begin position="10"/>
        <end position="69"/>
    </location>
</feature>
<reference evidence="6 7" key="1">
    <citation type="submission" date="2020-06" db="EMBL/GenBank/DDBJ databases">
        <title>WGS assembly of Ceratodon purpureus strain R40.</title>
        <authorList>
            <person name="Carey S.B."/>
            <person name="Jenkins J."/>
            <person name="Shu S."/>
            <person name="Lovell J.T."/>
            <person name="Sreedasyam A."/>
            <person name="Maumus F."/>
            <person name="Tiley G.P."/>
            <person name="Fernandez-Pozo N."/>
            <person name="Barry K."/>
            <person name="Chen C."/>
            <person name="Wang M."/>
            <person name="Lipzen A."/>
            <person name="Daum C."/>
            <person name="Saski C.A."/>
            <person name="Payton A.C."/>
            <person name="Mcbreen J.C."/>
            <person name="Conrad R.E."/>
            <person name="Kollar L.M."/>
            <person name="Olsson S."/>
            <person name="Huttunen S."/>
            <person name="Landis J.B."/>
            <person name="Wickett N.J."/>
            <person name="Johnson M.G."/>
            <person name="Rensing S.A."/>
            <person name="Grimwood J."/>
            <person name="Schmutz J."/>
            <person name="Mcdaniel S.F."/>
        </authorList>
    </citation>
    <scope>NUCLEOTIDE SEQUENCE [LARGE SCALE GENOMIC DNA]</scope>
    <source>
        <strain evidence="6 7">R40</strain>
    </source>
</reference>
<dbReference type="FunFam" id="4.10.1130.20:FF:000003">
    <property type="entry name" value="Cysteine and histidine-rich domain-containing protein RAR1"/>
    <property type="match status" value="1"/>
</dbReference>
<dbReference type="InterPro" id="IPR007051">
    <property type="entry name" value="CHORD_dom"/>
</dbReference>
<evidence type="ECO:0000256" key="2">
    <source>
        <dbReference type="ARBA" id="ARBA00022737"/>
    </source>
</evidence>
<evidence type="ECO:0000256" key="4">
    <source>
        <dbReference type="SAM" id="MobiDB-lite"/>
    </source>
</evidence>
<evidence type="ECO:0000259" key="5">
    <source>
        <dbReference type="PROSITE" id="PS51401"/>
    </source>
</evidence>
<sequence length="226" mass="24610">MATTASSVRCQRIGCDALFTPDNNLDNSCTYHAGAPLFHDGKKEWSCCKQRSHDFSDFLSLPGCTKGKHSCEKPVAKAAPRPNAKPVQMAKTGIPAQDFAACGRCRQGFFCSEHGALKPTAVTAKPSPSPEQVPVSQSAESVKKSAPVKVMDINAEQVCKRKGCGNSFTEKDNHETACCYHPGPAVFHDRLRGWKCCDVHVKEFDEFLEIPPCTKGWHDANPEDAA</sequence>
<dbReference type="Pfam" id="PF04968">
    <property type="entry name" value="CHORD"/>
    <property type="match status" value="2"/>
</dbReference>
<dbReference type="AlphaFoldDB" id="A0A8T0GF14"/>
<evidence type="ECO:0000256" key="3">
    <source>
        <dbReference type="ARBA" id="ARBA00022833"/>
    </source>
</evidence>
<dbReference type="Proteomes" id="UP000822688">
    <property type="component" value="Chromosome 11"/>
</dbReference>
<dbReference type="PANTHER" id="PTHR47895:SF2">
    <property type="entry name" value="CYSTEINE AND HISTIDINE-RICH DOMAIN-CONTAINING PROTEIN RAR1"/>
    <property type="match status" value="1"/>
</dbReference>
<dbReference type="GO" id="GO:0046872">
    <property type="term" value="F:metal ion binding"/>
    <property type="evidence" value="ECO:0007669"/>
    <property type="project" value="UniProtKB-KW"/>
</dbReference>
<feature type="domain" description="CHORD" evidence="5">
    <location>
        <begin position="159"/>
        <end position="218"/>
    </location>
</feature>
<accession>A0A8T0GF14</accession>
<proteinExistence type="predicted"/>
<evidence type="ECO:0000313" key="6">
    <source>
        <dbReference type="EMBL" id="KAG0556904.1"/>
    </source>
</evidence>
<name>A0A8T0GF14_CERPU</name>
<evidence type="ECO:0000313" key="7">
    <source>
        <dbReference type="Proteomes" id="UP000822688"/>
    </source>
</evidence>
<evidence type="ECO:0000256" key="1">
    <source>
        <dbReference type="ARBA" id="ARBA00022723"/>
    </source>
</evidence>
<gene>
    <name evidence="6" type="ORF">KC19_11G087600</name>
</gene>
<organism evidence="6 7">
    <name type="scientific">Ceratodon purpureus</name>
    <name type="common">Fire moss</name>
    <name type="synonym">Dicranum purpureum</name>
    <dbReference type="NCBI Taxonomy" id="3225"/>
    <lineage>
        <taxon>Eukaryota</taxon>
        <taxon>Viridiplantae</taxon>
        <taxon>Streptophyta</taxon>
        <taxon>Embryophyta</taxon>
        <taxon>Bryophyta</taxon>
        <taxon>Bryophytina</taxon>
        <taxon>Bryopsida</taxon>
        <taxon>Dicranidae</taxon>
        <taxon>Pseudoditrichales</taxon>
        <taxon>Ditrichaceae</taxon>
        <taxon>Ceratodon</taxon>
    </lineage>
</organism>
<dbReference type="InterPro" id="IPR043316">
    <property type="entry name" value="RAR1"/>
</dbReference>